<proteinExistence type="predicted"/>
<dbReference type="Proteomes" id="UP000075187">
    <property type="component" value="Chromosome"/>
</dbReference>
<accession>A0ABN4MNU9</accession>
<evidence type="ECO:0000313" key="2">
    <source>
        <dbReference type="Proteomes" id="UP000075187"/>
    </source>
</evidence>
<reference evidence="1" key="1">
    <citation type="submission" date="2017-12" db="EMBL/GenBank/DDBJ databases">
        <title>Pseudomonas sp. MS586 complete sequence.</title>
        <authorList>
            <person name="Lu S."/>
            <person name="Deng P."/>
        </authorList>
    </citation>
    <scope>NUCLEOTIDE SEQUENCE</scope>
    <source>
        <strain evidence="1">MS586</strain>
    </source>
</reference>
<gene>
    <name evidence="1" type="ORF">AWU82_03515</name>
</gene>
<evidence type="ECO:0000313" key="1">
    <source>
        <dbReference type="EMBL" id="AMQ82383.2"/>
    </source>
</evidence>
<name>A0ABN4MNU9_9PSED</name>
<dbReference type="EMBL" id="CP014205">
    <property type="protein sequence ID" value="AMQ82383.2"/>
    <property type="molecule type" value="Genomic_DNA"/>
</dbReference>
<organism evidence="1 2">
    <name type="scientific">Pseudomonas glycinae</name>
    <dbReference type="NCBI Taxonomy" id="1785145"/>
    <lineage>
        <taxon>Bacteria</taxon>
        <taxon>Pseudomonadati</taxon>
        <taxon>Pseudomonadota</taxon>
        <taxon>Gammaproteobacteria</taxon>
        <taxon>Pseudomonadales</taxon>
        <taxon>Pseudomonadaceae</taxon>
        <taxon>Pseudomonas</taxon>
    </lineage>
</organism>
<keyword evidence="2" id="KW-1185">Reference proteome</keyword>
<dbReference type="RefSeq" id="WP_084776892.1">
    <property type="nucleotide sequence ID" value="NZ_CP014205.2"/>
</dbReference>
<protein>
    <submittedName>
        <fullName evidence="1">Uncharacterized protein</fullName>
    </submittedName>
</protein>
<sequence>MNDVWLREQERRKALRQLADLMPGDRGAQAVLKRLEELERLDHDAPLSECHLDPDQLAELPREAHPVGCWIVRERDIPEPWKSRFVIALGLAGRVEEGYYLQDWIDFLDAWQRDLAHVAQHRAAFDDE</sequence>